<name>A0A7R9FE75_9NEOP</name>
<reference evidence="3" key="1">
    <citation type="submission" date="2020-11" db="EMBL/GenBank/DDBJ databases">
        <authorList>
            <person name="Tran Van P."/>
        </authorList>
    </citation>
    <scope>NUCLEOTIDE SEQUENCE</scope>
</reference>
<protein>
    <recommendedName>
        <fullName evidence="2">Chitin-binding type-2 domain-containing protein</fullName>
    </recommendedName>
</protein>
<dbReference type="PROSITE" id="PS50940">
    <property type="entry name" value="CHIT_BIND_II"/>
    <property type="match status" value="1"/>
</dbReference>
<organism evidence="3">
    <name type="scientific">Timema tahoe</name>
    <dbReference type="NCBI Taxonomy" id="61484"/>
    <lineage>
        <taxon>Eukaryota</taxon>
        <taxon>Metazoa</taxon>
        <taxon>Ecdysozoa</taxon>
        <taxon>Arthropoda</taxon>
        <taxon>Hexapoda</taxon>
        <taxon>Insecta</taxon>
        <taxon>Pterygota</taxon>
        <taxon>Neoptera</taxon>
        <taxon>Polyneoptera</taxon>
        <taxon>Phasmatodea</taxon>
        <taxon>Timematodea</taxon>
        <taxon>Timematoidea</taxon>
        <taxon>Timematidae</taxon>
        <taxon>Timema</taxon>
    </lineage>
</organism>
<accession>A0A7R9FE75</accession>
<dbReference type="EMBL" id="OE000016">
    <property type="protein sequence ID" value="CAD7451931.1"/>
    <property type="molecule type" value="Genomic_DNA"/>
</dbReference>
<evidence type="ECO:0000313" key="3">
    <source>
        <dbReference type="EMBL" id="CAD7451931.1"/>
    </source>
</evidence>
<sequence length="148" mass="16589">MYPSLRGGARFVLAVAVALFSAILFCSETSALPKKAVNSDETIFDDPIFDCPVETNESFVTFFQNPENCTSFYECGANRVPILIQCPGDLYFNPLLKVCDRERPTSGCEESLDMYYKEEVNDKLDGIIRPSLMLQLLSEYSSVKEGKN</sequence>
<dbReference type="InterPro" id="IPR002557">
    <property type="entry name" value="Chitin-bd_dom"/>
</dbReference>
<evidence type="ECO:0000259" key="2">
    <source>
        <dbReference type="PROSITE" id="PS50940"/>
    </source>
</evidence>
<dbReference type="InterPro" id="IPR036508">
    <property type="entry name" value="Chitin-bd_dom_sf"/>
</dbReference>
<dbReference type="AlphaFoldDB" id="A0A7R9FE75"/>
<gene>
    <name evidence="3" type="ORF">TTEB3V08_LOCUS127</name>
</gene>
<feature type="domain" description="Chitin-binding type-2" evidence="2">
    <location>
        <begin position="48"/>
        <end position="110"/>
    </location>
</feature>
<feature type="signal peptide" evidence="1">
    <location>
        <begin position="1"/>
        <end position="31"/>
    </location>
</feature>
<feature type="chain" id="PRO_5031103035" description="Chitin-binding type-2 domain-containing protein" evidence="1">
    <location>
        <begin position="32"/>
        <end position="148"/>
    </location>
</feature>
<dbReference type="GO" id="GO:0005576">
    <property type="term" value="C:extracellular region"/>
    <property type="evidence" value="ECO:0007669"/>
    <property type="project" value="InterPro"/>
</dbReference>
<dbReference type="GO" id="GO:0008061">
    <property type="term" value="F:chitin binding"/>
    <property type="evidence" value="ECO:0007669"/>
    <property type="project" value="InterPro"/>
</dbReference>
<dbReference type="SMART" id="SM00494">
    <property type="entry name" value="ChtBD2"/>
    <property type="match status" value="1"/>
</dbReference>
<keyword evidence="1" id="KW-0732">Signal</keyword>
<dbReference type="Pfam" id="PF01607">
    <property type="entry name" value="CBM_14"/>
    <property type="match status" value="1"/>
</dbReference>
<dbReference type="SUPFAM" id="SSF57625">
    <property type="entry name" value="Invertebrate chitin-binding proteins"/>
    <property type="match status" value="1"/>
</dbReference>
<evidence type="ECO:0000256" key="1">
    <source>
        <dbReference type="SAM" id="SignalP"/>
    </source>
</evidence>
<proteinExistence type="predicted"/>
<dbReference type="Gene3D" id="2.170.140.10">
    <property type="entry name" value="Chitin binding domain"/>
    <property type="match status" value="1"/>
</dbReference>